<accession>A0ACB7VI59</accession>
<dbReference type="Proteomes" id="UP000827976">
    <property type="component" value="Chromosome 8"/>
</dbReference>
<protein>
    <submittedName>
        <fullName evidence="1">V-type H+-transporting ATPase subunit G protein</fullName>
    </submittedName>
</protein>
<evidence type="ECO:0000313" key="2">
    <source>
        <dbReference type="Proteomes" id="UP000827976"/>
    </source>
</evidence>
<gene>
    <name evidence="1" type="ORF">IHE45_08G029900</name>
</gene>
<reference evidence="2" key="1">
    <citation type="journal article" date="2022" name="Nat. Commun.">
        <title>Chromosome evolution and the genetic basis of agronomically important traits in greater yam.</title>
        <authorList>
            <person name="Bredeson J.V."/>
            <person name="Lyons J.B."/>
            <person name="Oniyinde I.O."/>
            <person name="Okereke N.R."/>
            <person name="Kolade O."/>
            <person name="Nnabue I."/>
            <person name="Nwadili C.O."/>
            <person name="Hribova E."/>
            <person name="Parker M."/>
            <person name="Nwogha J."/>
            <person name="Shu S."/>
            <person name="Carlson J."/>
            <person name="Kariba R."/>
            <person name="Muthemba S."/>
            <person name="Knop K."/>
            <person name="Barton G.J."/>
            <person name="Sherwood A.V."/>
            <person name="Lopez-Montes A."/>
            <person name="Asiedu R."/>
            <person name="Jamnadass R."/>
            <person name="Muchugi A."/>
            <person name="Goodstein D."/>
            <person name="Egesi C.N."/>
            <person name="Featherston J."/>
            <person name="Asfaw A."/>
            <person name="Simpson G.G."/>
            <person name="Dolezel J."/>
            <person name="Hendre P.S."/>
            <person name="Van Deynze A."/>
            <person name="Kumar P.L."/>
            <person name="Obidiegwu J.E."/>
            <person name="Bhattacharjee R."/>
            <person name="Rokhsar D.S."/>
        </authorList>
    </citation>
    <scope>NUCLEOTIDE SEQUENCE [LARGE SCALE GENOMIC DNA]</scope>
    <source>
        <strain evidence="2">cv. TDa95/00328</strain>
    </source>
</reference>
<name>A0ACB7VI59_DIOAL</name>
<keyword evidence="2" id="KW-1185">Reference proteome</keyword>
<comment type="caution">
    <text evidence="1">The sequence shown here is derived from an EMBL/GenBank/DDBJ whole genome shotgun (WGS) entry which is preliminary data.</text>
</comment>
<proteinExistence type="predicted"/>
<sequence>MDAMRGQGGIQMLLRAEQEAQKIITDARNLKMTKLKQAKDEAERDSAAYRSALEQEYQRKISKNTGSSGSNIKRLDEETELKIKRLKDATKQVHDEVIGMLIKQVITIKT</sequence>
<dbReference type="EMBL" id="CM037018">
    <property type="protein sequence ID" value="KAH7673786.1"/>
    <property type="molecule type" value="Genomic_DNA"/>
</dbReference>
<evidence type="ECO:0000313" key="1">
    <source>
        <dbReference type="EMBL" id="KAH7673786.1"/>
    </source>
</evidence>
<organism evidence="1 2">
    <name type="scientific">Dioscorea alata</name>
    <name type="common">Purple yam</name>
    <dbReference type="NCBI Taxonomy" id="55571"/>
    <lineage>
        <taxon>Eukaryota</taxon>
        <taxon>Viridiplantae</taxon>
        <taxon>Streptophyta</taxon>
        <taxon>Embryophyta</taxon>
        <taxon>Tracheophyta</taxon>
        <taxon>Spermatophyta</taxon>
        <taxon>Magnoliopsida</taxon>
        <taxon>Liliopsida</taxon>
        <taxon>Dioscoreales</taxon>
        <taxon>Dioscoreaceae</taxon>
        <taxon>Dioscorea</taxon>
    </lineage>
</organism>